<dbReference type="InterPro" id="IPR003660">
    <property type="entry name" value="HAMP_dom"/>
</dbReference>
<gene>
    <name evidence="9" type="ORF">ACFSUF_03140</name>
</gene>
<dbReference type="InterPro" id="IPR036890">
    <property type="entry name" value="HATPase_C_sf"/>
</dbReference>
<dbReference type="PROSITE" id="PS50885">
    <property type="entry name" value="HAMP"/>
    <property type="match status" value="1"/>
</dbReference>
<dbReference type="SMART" id="SM00304">
    <property type="entry name" value="HAMP"/>
    <property type="match status" value="1"/>
</dbReference>
<keyword evidence="2" id="KW-1003">Cell membrane</keyword>
<dbReference type="InterPro" id="IPR010559">
    <property type="entry name" value="Sig_transdc_His_kin_internal"/>
</dbReference>
<evidence type="ECO:0000259" key="8">
    <source>
        <dbReference type="PROSITE" id="PS50885"/>
    </source>
</evidence>
<dbReference type="PANTHER" id="PTHR34220:SF7">
    <property type="entry name" value="SENSOR HISTIDINE KINASE YPDA"/>
    <property type="match status" value="1"/>
</dbReference>
<dbReference type="GO" id="GO:0004673">
    <property type="term" value="F:protein histidine kinase activity"/>
    <property type="evidence" value="ECO:0007669"/>
    <property type="project" value="UniProtKB-EC"/>
</dbReference>
<comment type="caution">
    <text evidence="9">The sequence shown here is derived from an EMBL/GenBank/DDBJ whole genome shotgun (WGS) entry which is preliminary data.</text>
</comment>
<keyword evidence="5 9" id="KW-0418">Kinase</keyword>
<dbReference type="InterPro" id="IPR050640">
    <property type="entry name" value="Bact_2-comp_sensor_kinase"/>
</dbReference>
<dbReference type="RefSeq" id="WP_377600002.1">
    <property type="nucleotide sequence ID" value="NZ_JBHUME010000002.1"/>
</dbReference>
<dbReference type="Gene3D" id="6.10.340.10">
    <property type="match status" value="1"/>
</dbReference>
<dbReference type="Proteomes" id="UP001597541">
    <property type="component" value="Unassembled WGS sequence"/>
</dbReference>
<dbReference type="EMBL" id="JBHUME010000002">
    <property type="protein sequence ID" value="MFD2611414.1"/>
    <property type="molecule type" value="Genomic_DNA"/>
</dbReference>
<evidence type="ECO:0000313" key="10">
    <source>
        <dbReference type="Proteomes" id="UP001597541"/>
    </source>
</evidence>
<proteinExistence type="predicted"/>
<evidence type="ECO:0000256" key="7">
    <source>
        <dbReference type="SAM" id="Phobius"/>
    </source>
</evidence>
<dbReference type="SUPFAM" id="SSF55874">
    <property type="entry name" value="ATPase domain of HSP90 chaperone/DNA topoisomerase II/histidine kinase"/>
    <property type="match status" value="1"/>
</dbReference>
<keyword evidence="10" id="KW-1185">Reference proteome</keyword>
<keyword evidence="3" id="KW-0597">Phosphoprotein</keyword>
<keyword evidence="4 9" id="KW-0808">Transferase</keyword>
<evidence type="ECO:0000256" key="2">
    <source>
        <dbReference type="ARBA" id="ARBA00022475"/>
    </source>
</evidence>
<evidence type="ECO:0000256" key="6">
    <source>
        <dbReference type="ARBA" id="ARBA00023136"/>
    </source>
</evidence>
<sequence>MLRVNPFRRYRIDYVLFLSFAVFIALLIAVISGVSYYLSARDQAASTSFYQQGMLKELNKQLAIQLRTVEQTSLALSQNSAFLNYMNLKGDYYPRNKARMDVSQDYLNPIVNSSPFLHSIEVYMDEPTVIDTMSDVQFLPREYMKEQAWYPLVEKADFVWIGGREAGASQGNLPVLSFVRHISSNSNPNLGYLVMNVKLKALQQLLSGDKSAAHRMVIDGGDRLLMSTRPVPYHKELEQLMEHIEGESGYKHNHLAKESLHPEKDLLMVWTKSFQEGWQLVELTPWRDITRGSIKLAKTLVLVGGASVIAALFFTLFLARNFTAPIRQLLTLMSAYSVGRQIKEFPETYRNEFGSLFGGYRKLIERIEELYASLERQYKAQREAEIKALQAMINPHFLYNTLDQLNWMAIEAGQNRISHVLELMGRMFRIGLSNGESFIPLDDELAHVECYLQIQQLKWEEGLSYSVEIDDGLRELLIPKLTLQPFVENAILHGFHGRLTGAVHIRITGQGEGVLCRITDNGTGIPPDWNKMRRRKTGGYGIRNVMERVQAYFGPSYGITIDRRAEGGTEVLIFIPRIVQQLELGGDEHVENRNCG</sequence>
<accession>A0ABW5P8R6</accession>
<comment type="subcellular location">
    <subcellularLocation>
        <location evidence="1">Cell membrane</location>
        <topology evidence="1">Multi-pass membrane protein</topology>
    </subcellularLocation>
</comment>
<dbReference type="InterPro" id="IPR003594">
    <property type="entry name" value="HATPase_dom"/>
</dbReference>
<evidence type="ECO:0000313" key="9">
    <source>
        <dbReference type="EMBL" id="MFD2611414.1"/>
    </source>
</evidence>
<dbReference type="Pfam" id="PF06580">
    <property type="entry name" value="His_kinase"/>
    <property type="match status" value="1"/>
</dbReference>
<name>A0ABW5P8R6_9BACL</name>
<dbReference type="PANTHER" id="PTHR34220">
    <property type="entry name" value="SENSOR HISTIDINE KINASE YPDA"/>
    <property type="match status" value="1"/>
</dbReference>
<evidence type="ECO:0000256" key="3">
    <source>
        <dbReference type="ARBA" id="ARBA00022553"/>
    </source>
</evidence>
<keyword evidence="7" id="KW-0812">Transmembrane</keyword>
<feature type="transmembrane region" description="Helical" evidence="7">
    <location>
        <begin position="300"/>
        <end position="319"/>
    </location>
</feature>
<reference evidence="10" key="1">
    <citation type="journal article" date="2019" name="Int. J. Syst. Evol. Microbiol.">
        <title>The Global Catalogue of Microorganisms (GCM) 10K type strain sequencing project: providing services to taxonomists for standard genome sequencing and annotation.</title>
        <authorList>
            <consortium name="The Broad Institute Genomics Platform"/>
            <consortium name="The Broad Institute Genome Sequencing Center for Infectious Disease"/>
            <person name="Wu L."/>
            <person name="Ma J."/>
        </authorList>
    </citation>
    <scope>NUCLEOTIDE SEQUENCE [LARGE SCALE GENOMIC DNA]</scope>
    <source>
        <strain evidence="10">KCTC 3950</strain>
    </source>
</reference>
<dbReference type="EC" id="2.7.13.3" evidence="9"/>
<feature type="transmembrane region" description="Helical" evidence="7">
    <location>
        <begin position="12"/>
        <end position="38"/>
    </location>
</feature>
<evidence type="ECO:0000256" key="4">
    <source>
        <dbReference type="ARBA" id="ARBA00022679"/>
    </source>
</evidence>
<dbReference type="Gene3D" id="3.30.565.10">
    <property type="entry name" value="Histidine kinase-like ATPase, C-terminal domain"/>
    <property type="match status" value="1"/>
</dbReference>
<evidence type="ECO:0000256" key="5">
    <source>
        <dbReference type="ARBA" id="ARBA00022777"/>
    </source>
</evidence>
<keyword evidence="6 7" id="KW-0472">Membrane</keyword>
<keyword evidence="7" id="KW-1133">Transmembrane helix</keyword>
<feature type="domain" description="HAMP" evidence="8">
    <location>
        <begin position="320"/>
        <end position="372"/>
    </location>
</feature>
<protein>
    <submittedName>
        <fullName evidence="9">Sensor histidine kinase</fullName>
        <ecNumber evidence="9">2.7.13.3</ecNumber>
    </submittedName>
</protein>
<dbReference type="Pfam" id="PF02518">
    <property type="entry name" value="HATPase_c"/>
    <property type="match status" value="1"/>
</dbReference>
<organism evidence="9 10">
    <name type="scientific">Paenibacillus gansuensis</name>
    <dbReference type="NCBI Taxonomy" id="306542"/>
    <lineage>
        <taxon>Bacteria</taxon>
        <taxon>Bacillati</taxon>
        <taxon>Bacillota</taxon>
        <taxon>Bacilli</taxon>
        <taxon>Bacillales</taxon>
        <taxon>Paenibacillaceae</taxon>
        <taxon>Paenibacillus</taxon>
    </lineage>
</organism>
<evidence type="ECO:0000256" key="1">
    <source>
        <dbReference type="ARBA" id="ARBA00004651"/>
    </source>
</evidence>